<keyword evidence="7" id="KW-1185">Reference proteome</keyword>
<accession>F4LLV7</accession>
<dbReference type="PROSITE" id="PS50931">
    <property type="entry name" value="HTH_LYSR"/>
    <property type="match status" value="1"/>
</dbReference>
<dbReference type="Gene3D" id="1.10.10.10">
    <property type="entry name" value="Winged helix-like DNA-binding domain superfamily/Winged helix DNA-binding domain"/>
    <property type="match status" value="1"/>
</dbReference>
<dbReference type="Pfam" id="PF00126">
    <property type="entry name" value="HTH_1"/>
    <property type="match status" value="1"/>
</dbReference>
<dbReference type="KEGG" id="tbe:Trebr_0198"/>
<dbReference type="Pfam" id="PF03466">
    <property type="entry name" value="LysR_substrate"/>
    <property type="match status" value="1"/>
</dbReference>
<dbReference type="AlphaFoldDB" id="F4LLV7"/>
<name>F4LLV7_TREBD</name>
<dbReference type="GO" id="GO:0003700">
    <property type="term" value="F:DNA-binding transcription factor activity"/>
    <property type="evidence" value="ECO:0007669"/>
    <property type="project" value="InterPro"/>
</dbReference>
<gene>
    <name evidence="6" type="ordered locus">Trebr_0198</name>
</gene>
<dbReference type="PANTHER" id="PTHR30346:SF28">
    <property type="entry name" value="HTH-TYPE TRANSCRIPTIONAL REGULATOR CYNR"/>
    <property type="match status" value="1"/>
</dbReference>
<dbReference type="EMBL" id="CP002696">
    <property type="protein sequence ID" value="AEE15649.1"/>
    <property type="molecule type" value="Genomic_DNA"/>
</dbReference>
<dbReference type="InterPro" id="IPR000847">
    <property type="entry name" value="LysR_HTH_N"/>
</dbReference>
<sequence length="284" mass="32534">MIETYILQNLAAFAECGTLLKTSEKLHVTQPAITKSFKKLEMQLGIPLFSRTKNTITLNANGKLAVKYARQILSLQTEMESRLIQLSKNAQHFSIGAIAPAPLWQLTELIKKKYDKPQFKTKILDNNKDLLDGLHTGKFDFAILNEFPQTEAFYAKEFFSEHLYVFLPQNHRLAGRTSLHLAELAGETFIMFADLGFWSRIKKDMIPDAKFITQKEMTDLREILSSSTLPGFVTDFSKESHLIPAYATENRVEIPLLDDEVNVTYYIVCPFEFINRLKEITEQS</sequence>
<keyword evidence="2" id="KW-0805">Transcription regulation</keyword>
<evidence type="ECO:0000256" key="3">
    <source>
        <dbReference type="ARBA" id="ARBA00023125"/>
    </source>
</evidence>
<dbReference type="eggNOG" id="COG0583">
    <property type="taxonomic scope" value="Bacteria"/>
</dbReference>
<dbReference type="InterPro" id="IPR036388">
    <property type="entry name" value="WH-like_DNA-bd_sf"/>
</dbReference>
<dbReference type="GO" id="GO:0003677">
    <property type="term" value="F:DNA binding"/>
    <property type="evidence" value="ECO:0007669"/>
    <property type="project" value="UniProtKB-KW"/>
</dbReference>
<dbReference type="SUPFAM" id="SSF46785">
    <property type="entry name" value="Winged helix' DNA-binding domain"/>
    <property type="match status" value="1"/>
</dbReference>
<dbReference type="RefSeq" id="WP_013757368.1">
    <property type="nucleotide sequence ID" value="NC_015500.1"/>
</dbReference>
<dbReference type="PRINTS" id="PR00039">
    <property type="entry name" value="HTHLYSR"/>
</dbReference>
<evidence type="ECO:0000256" key="2">
    <source>
        <dbReference type="ARBA" id="ARBA00023015"/>
    </source>
</evidence>
<keyword evidence="3" id="KW-0238">DNA-binding</keyword>
<evidence type="ECO:0000259" key="5">
    <source>
        <dbReference type="PROSITE" id="PS50931"/>
    </source>
</evidence>
<dbReference type="Gene3D" id="3.40.190.10">
    <property type="entry name" value="Periplasmic binding protein-like II"/>
    <property type="match status" value="2"/>
</dbReference>
<evidence type="ECO:0000256" key="1">
    <source>
        <dbReference type="ARBA" id="ARBA00009437"/>
    </source>
</evidence>
<dbReference type="GO" id="GO:0032993">
    <property type="term" value="C:protein-DNA complex"/>
    <property type="evidence" value="ECO:0007669"/>
    <property type="project" value="TreeGrafter"/>
</dbReference>
<dbReference type="InterPro" id="IPR005119">
    <property type="entry name" value="LysR_subst-bd"/>
</dbReference>
<dbReference type="CDD" id="cd05466">
    <property type="entry name" value="PBP2_LTTR_substrate"/>
    <property type="match status" value="1"/>
</dbReference>
<comment type="similarity">
    <text evidence="1">Belongs to the LysR transcriptional regulatory family.</text>
</comment>
<evidence type="ECO:0000256" key="4">
    <source>
        <dbReference type="ARBA" id="ARBA00023163"/>
    </source>
</evidence>
<dbReference type="STRING" id="906968.Trebr_0198"/>
<protein>
    <submittedName>
        <fullName evidence="6">Transcriptional regulator, LysR family</fullName>
    </submittedName>
</protein>
<organism evidence="6 7">
    <name type="scientific">Treponema brennaborense (strain DSM 12168 / CIP 105900 / DD5/3)</name>
    <dbReference type="NCBI Taxonomy" id="906968"/>
    <lineage>
        <taxon>Bacteria</taxon>
        <taxon>Pseudomonadati</taxon>
        <taxon>Spirochaetota</taxon>
        <taxon>Spirochaetia</taxon>
        <taxon>Spirochaetales</taxon>
        <taxon>Treponemataceae</taxon>
        <taxon>Treponema</taxon>
    </lineage>
</organism>
<feature type="domain" description="HTH lysR-type" evidence="5">
    <location>
        <begin position="2"/>
        <end position="59"/>
    </location>
</feature>
<proteinExistence type="inferred from homology"/>
<dbReference type="PANTHER" id="PTHR30346">
    <property type="entry name" value="TRANSCRIPTIONAL DUAL REGULATOR HCAR-RELATED"/>
    <property type="match status" value="1"/>
</dbReference>
<dbReference type="Proteomes" id="UP000006546">
    <property type="component" value="Chromosome"/>
</dbReference>
<evidence type="ECO:0000313" key="7">
    <source>
        <dbReference type="Proteomes" id="UP000006546"/>
    </source>
</evidence>
<dbReference type="SUPFAM" id="SSF53850">
    <property type="entry name" value="Periplasmic binding protein-like II"/>
    <property type="match status" value="1"/>
</dbReference>
<keyword evidence="4" id="KW-0804">Transcription</keyword>
<evidence type="ECO:0000313" key="6">
    <source>
        <dbReference type="EMBL" id="AEE15649.1"/>
    </source>
</evidence>
<reference evidence="7" key="1">
    <citation type="submission" date="2011-04" db="EMBL/GenBank/DDBJ databases">
        <title>The complete genome of Treponema brennaborense DSM 12168.</title>
        <authorList>
            <person name="Lucas S."/>
            <person name="Han J."/>
            <person name="Lapidus A."/>
            <person name="Bruce D."/>
            <person name="Goodwin L."/>
            <person name="Pitluck S."/>
            <person name="Peters L."/>
            <person name="Kyrpides N."/>
            <person name="Mavromatis K."/>
            <person name="Ivanova N."/>
            <person name="Mikhailova N."/>
            <person name="Pagani I."/>
            <person name="Teshima H."/>
            <person name="Detter J.C."/>
            <person name="Tapia R."/>
            <person name="Han C."/>
            <person name="Land M."/>
            <person name="Hauser L."/>
            <person name="Markowitz V."/>
            <person name="Cheng J.-F."/>
            <person name="Hugenholtz P."/>
            <person name="Woyke T."/>
            <person name="Wu D."/>
            <person name="Gronow S."/>
            <person name="Wellnitz S."/>
            <person name="Brambilla E."/>
            <person name="Klenk H.-P."/>
            <person name="Eisen J.A."/>
        </authorList>
    </citation>
    <scope>NUCLEOTIDE SEQUENCE [LARGE SCALE GENOMIC DNA]</scope>
    <source>
        <strain evidence="7">DSM 12168 / CIP 105900 / DD5/3</strain>
    </source>
</reference>
<dbReference type="HOGENOM" id="CLU_039613_28_0_12"/>
<dbReference type="InterPro" id="IPR036390">
    <property type="entry name" value="WH_DNA-bd_sf"/>
</dbReference>
<dbReference type="OrthoDB" id="9803714at2"/>